<accession>A0AAD6ZBF8</accession>
<dbReference type="Gene3D" id="3.30.559.10">
    <property type="entry name" value="Chloramphenicol acetyltransferase-like domain"/>
    <property type="match status" value="1"/>
</dbReference>
<reference evidence="1" key="1">
    <citation type="submission" date="2023-03" db="EMBL/GenBank/DDBJ databases">
        <title>Massive genome expansion in bonnet fungi (Mycena s.s.) driven by repeated elements and novel gene families across ecological guilds.</title>
        <authorList>
            <consortium name="Lawrence Berkeley National Laboratory"/>
            <person name="Harder C.B."/>
            <person name="Miyauchi S."/>
            <person name="Viragh M."/>
            <person name="Kuo A."/>
            <person name="Thoen E."/>
            <person name="Andreopoulos B."/>
            <person name="Lu D."/>
            <person name="Skrede I."/>
            <person name="Drula E."/>
            <person name="Henrissat B."/>
            <person name="Morin E."/>
            <person name="Kohler A."/>
            <person name="Barry K."/>
            <person name="LaButti K."/>
            <person name="Morin E."/>
            <person name="Salamov A."/>
            <person name="Lipzen A."/>
            <person name="Mereny Z."/>
            <person name="Hegedus B."/>
            <person name="Baldrian P."/>
            <person name="Stursova M."/>
            <person name="Weitz H."/>
            <person name="Taylor A."/>
            <person name="Grigoriev I.V."/>
            <person name="Nagy L.G."/>
            <person name="Martin F."/>
            <person name="Kauserud H."/>
        </authorList>
    </citation>
    <scope>NUCLEOTIDE SEQUENCE</scope>
    <source>
        <strain evidence="1">CBHHK002</strain>
    </source>
</reference>
<evidence type="ECO:0000313" key="1">
    <source>
        <dbReference type="EMBL" id="KAJ7314942.1"/>
    </source>
</evidence>
<comment type="caution">
    <text evidence="1">The sequence shown here is derived from an EMBL/GenBank/DDBJ whole genome shotgun (WGS) entry which is preliminary data.</text>
</comment>
<sequence length="547" mass="60637">MFQQPANEAAATMPTYHRTLGPNELSYFLPSRADGVNDMCNRLIIHAPPSLITPLRVRMAWGILRLRHSLMACRVEMQPGCYDEAQFALTPPSSPSQALTEAAACVRIFDDVTGPELMCAFMNGPRTLSANHLSRLDVALHGHVSQSTHEFQLIFMLHHMINDTLGVYATEQHMCELLGGSATPGGPPRTDAELTKVLDHEWMQRWGALRVAHDPIVAATEVRILGPLQSKFQEAAWKVDNQNIQKRSIGGHVFPRTKSPAFKMRLIQARFDVSQTKAIFSKCKSNRVTVANAVWGLFNFAWIRLCAAHPEIDAPKDLPVLMYTAISLRRYLTPPSPLESYMSLALDYSNVMLPAFLPADVNPNKMFWARSRDAQRQMFKHAHSPLLLRRAVVTGQIRAERAKAWARIDDEAAGTLPRTARAPPAALPAPGPKPPPSVALLGVTHIGDPSATIFRPEAYPPLKTVDMDGCARKAPGGMLVVTRTSFGKFRMALMWDAVPFPPGLIEEFWRYVVDGVHEYVLEDASLKGTAEEMDTFANAPLSARSRL</sequence>
<dbReference type="SUPFAM" id="SSF52777">
    <property type="entry name" value="CoA-dependent acyltransferases"/>
    <property type="match status" value="1"/>
</dbReference>
<dbReference type="EMBL" id="JARIHO010000064">
    <property type="protein sequence ID" value="KAJ7314942.1"/>
    <property type="molecule type" value="Genomic_DNA"/>
</dbReference>
<dbReference type="Gene3D" id="3.30.559.30">
    <property type="entry name" value="Nonribosomal peptide synthetase, condensation domain"/>
    <property type="match status" value="1"/>
</dbReference>
<dbReference type="InterPro" id="IPR023213">
    <property type="entry name" value="CAT-like_dom_sf"/>
</dbReference>
<name>A0AAD6ZBF8_9AGAR</name>
<dbReference type="Proteomes" id="UP001218218">
    <property type="component" value="Unassembled WGS sequence"/>
</dbReference>
<protein>
    <submittedName>
        <fullName evidence="1">Uncharacterized protein</fullName>
    </submittedName>
</protein>
<dbReference type="AlphaFoldDB" id="A0AAD6ZBF8"/>
<proteinExistence type="predicted"/>
<gene>
    <name evidence="1" type="ORF">DFH08DRAFT_1040524</name>
</gene>
<organism evidence="1 2">
    <name type="scientific">Mycena albidolilacea</name>
    <dbReference type="NCBI Taxonomy" id="1033008"/>
    <lineage>
        <taxon>Eukaryota</taxon>
        <taxon>Fungi</taxon>
        <taxon>Dikarya</taxon>
        <taxon>Basidiomycota</taxon>
        <taxon>Agaricomycotina</taxon>
        <taxon>Agaricomycetes</taxon>
        <taxon>Agaricomycetidae</taxon>
        <taxon>Agaricales</taxon>
        <taxon>Marasmiineae</taxon>
        <taxon>Mycenaceae</taxon>
        <taxon>Mycena</taxon>
    </lineage>
</organism>
<keyword evidence="2" id="KW-1185">Reference proteome</keyword>
<evidence type="ECO:0000313" key="2">
    <source>
        <dbReference type="Proteomes" id="UP001218218"/>
    </source>
</evidence>